<dbReference type="InterPro" id="IPR036236">
    <property type="entry name" value="Znf_C2H2_sf"/>
</dbReference>
<dbReference type="Pfam" id="PF05699">
    <property type="entry name" value="Dimer_Tnp_hAT"/>
    <property type="match status" value="1"/>
</dbReference>
<dbReference type="Pfam" id="PF02892">
    <property type="entry name" value="zf-BED"/>
    <property type="match status" value="1"/>
</dbReference>
<evidence type="ECO:0000256" key="2">
    <source>
        <dbReference type="ARBA" id="ARBA00022723"/>
    </source>
</evidence>
<dbReference type="InterPro" id="IPR008906">
    <property type="entry name" value="HATC_C_dom"/>
</dbReference>
<reference evidence="12" key="1">
    <citation type="submission" date="2023-07" db="EMBL/GenBank/DDBJ databases">
        <authorList>
            <person name="Stuckert A."/>
        </authorList>
    </citation>
    <scope>NUCLEOTIDE SEQUENCE</scope>
</reference>
<comment type="caution">
    <text evidence="12">The sequence shown here is derived from an EMBL/GenBank/DDBJ whole genome shotgun (WGS) entry which is preliminary data.</text>
</comment>
<keyword evidence="6" id="KW-0238">DNA-binding</keyword>
<dbReference type="SUPFAM" id="SSF53098">
    <property type="entry name" value="Ribonuclease H-like"/>
    <property type="match status" value="1"/>
</dbReference>
<name>A0ABN9L9I9_9NEOB</name>
<evidence type="ECO:0000256" key="4">
    <source>
        <dbReference type="ARBA" id="ARBA00022833"/>
    </source>
</evidence>
<keyword evidence="8" id="KW-0539">Nucleus</keyword>
<evidence type="ECO:0000256" key="8">
    <source>
        <dbReference type="ARBA" id="ARBA00023242"/>
    </source>
</evidence>
<dbReference type="SUPFAM" id="SSF57667">
    <property type="entry name" value="beta-beta-alpha zinc fingers"/>
    <property type="match status" value="1"/>
</dbReference>
<evidence type="ECO:0000313" key="13">
    <source>
        <dbReference type="Proteomes" id="UP001176940"/>
    </source>
</evidence>
<sequence length="683" mass="77519">QLTHRSHDRFKSPQPESRRPRHVAADKISITHHTYKMASGLSTTIRRKREKVSSLEMTSSSLSMDHCKSKVWNYYTKLGDAYVECKVCKKQLSFHNSTMTMREHLVRRHSLRSIGIPQTKEQPDLDYHEQEGAVKRLRQAVPVNGLCPSVTDSRPQTIANLILEMIYRDLHPLSVVEDNGLGLLLGYLEPNFDLPTSTQLADMLWHKYTVVKQQLKCCLQSAISVVLSIETWDDHPKKSCLAIAANVIDNDWRLCRYLLETQHLLQNKADHNLPERLYAVLTEFGLSGNLVTCVVHDRSASLTAHAQSFRDSYGWASFCCTAHVLQLCAQAGLEVQEVHEALGAARGLVSYFQEDLKASCYLGAKLEAMNKPRLAMDTERYWISTLEMCQSLLDLKWAILSILEEQGAKNLSEQHWKLLQDLVPMLKTIWIASAFLQEEQNASISSLLPCLHGIFTAVGQTSEGSSSVIKAAACQIRSEICRHWDMLDEGKLITSPAAIASFLDPRFKELRFLKPCARGELHTMVRNMLTQMCEPCSSRHSWMPSSSAIEGGAETIQLAVRKDQEPMLGSENVYDLLLGRDPTESMPEAHQQLENYMVEPVSKRTTDPLAWWKSNRHRFPTLARLARQYLTMPATAVKPDRAFRTGPDPMEKRCDSLESKYMDQIIFLHQNKDLVEWSTKPSV</sequence>
<evidence type="ECO:0000256" key="9">
    <source>
        <dbReference type="PROSITE-ProRule" id="PRU00027"/>
    </source>
</evidence>
<dbReference type="InterPro" id="IPR052035">
    <property type="entry name" value="ZnF_BED_domain_contain"/>
</dbReference>
<evidence type="ECO:0000313" key="12">
    <source>
        <dbReference type="EMBL" id="CAJ0936616.1"/>
    </source>
</evidence>
<evidence type="ECO:0000256" key="10">
    <source>
        <dbReference type="SAM" id="MobiDB-lite"/>
    </source>
</evidence>
<dbReference type="PROSITE" id="PS50808">
    <property type="entry name" value="ZF_BED"/>
    <property type="match status" value="1"/>
</dbReference>
<dbReference type="PANTHER" id="PTHR46481:SF10">
    <property type="entry name" value="ZINC FINGER BED DOMAIN-CONTAINING PROTEIN 39"/>
    <property type="match status" value="1"/>
</dbReference>
<proteinExistence type="predicted"/>
<evidence type="ECO:0000256" key="7">
    <source>
        <dbReference type="ARBA" id="ARBA00023163"/>
    </source>
</evidence>
<dbReference type="SMART" id="SM00614">
    <property type="entry name" value="ZnF_BED"/>
    <property type="match status" value="1"/>
</dbReference>
<feature type="non-terminal residue" evidence="12">
    <location>
        <position position="683"/>
    </location>
</feature>
<feature type="region of interest" description="Disordered" evidence="10">
    <location>
        <begin position="1"/>
        <end position="21"/>
    </location>
</feature>
<keyword evidence="4" id="KW-0862">Zinc</keyword>
<accession>A0ABN9L9I9</accession>
<dbReference type="Proteomes" id="UP001176940">
    <property type="component" value="Unassembled WGS sequence"/>
</dbReference>
<keyword evidence="5" id="KW-0805">Transcription regulation</keyword>
<evidence type="ECO:0000256" key="1">
    <source>
        <dbReference type="ARBA" id="ARBA00004123"/>
    </source>
</evidence>
<dbReference type="InterPro" id="IPR012337">
    <property type="entry name" value="RNaseH-like_sf"/>
</dbReference>
<keyword evidence="3 9" id="KW-0863">Zinc-finger</keyword>
<feature type="domain" description="BED-type" evidence="11">
    <location>
        <begin position="66"/>
        <end position="109"/>
    </location>
</feature>
<organism evidence="12 13">
    <name type="scientific">Ranitomeya imitator</name>
    <name type="common">mimic poison frog</name>
    <dbReference type="NCBI Taxonomy" id="111125"/>
    <lineage>
        <taxon>Eukaryota</taxon>
        <taxon>Metazoa</taxon>
        <taxon>Chordata</taxon>
        <taxon>Craniata</taxon>
        <taxon>Vertebrata</taxon>
        <taxon>Euteleostomi</taxon>
        <taxon>Amphibia</taxon>
        <taxon>Batrachia</taxon>
        <taxon>Anura</taxon>
        <taxon>Neobatrachia</taxon>
        <taxon>Hyloidea</taxon>
        <taxon>Dendrobatidae</taxon>
        <taxon>Dendrobatinae</taxon>
        <taxon>Ranitomeya</taxon>
    </lineage>
</organism>
<evidence type="ECO:0000256" key="6">
    <source>
        <dbReference type="ARBA" id="ARBA00023125"/>
    </source>
</evidence>
<keyword evidence="7" id="KW-0804">Transcription</keyword>
<dbReference type="EMBL" id="CAUEEQ010012547">
    <property type="protein sequence ID" value="CAJ0936616.1"/>
    <property type="molecule type" value="Genomic_DNA"/>
</dbReference>
<keyword evidence="2" id="KW-0479">Metal-binding</keyword>
<dbReference type="InterPro" id="IPR003656">
    <property type="entry name" value="Znf_BED"/>
</dbReference>
<comment type="subcellular location">
    <subcellularLocation>
        <location evidence="1">Nucleus</location>
    </subcellularLocation>
</comment>
<gene>
    <name evidence="12" type="ORF">RIMI_LOCUS6826056</name>
</gene>
<dbReference type="PANTHER" id="PTHR46481">
    <property type="entry name" value="ZINC FINGER BED DOMAIN-CONTAINING PROTEIN 4"/>
    <property type="match status" value="1"/>
</dbReference>
<evidence type="ECO:0000259" key="11">
    <source>
        <dbReference type="PROSITE" id="PS50808"/>
    </source>
</evidence>
<dbReference type="SUPFAM" id="SSF140996">
    <property type="entry name" value="Hermes dimerisation domain"/>
    <property type="match status" value="1"/>
</dbReference>
<protein>
    <recommendedName>
        <fullName evidence="11">BED-type domain-containing protein</fullName>
    </recommendedName>
</protein>
<feature type="non-terminal residue" evidence="12">
    <location>
        <position position="1"/>
    </location>
</feature>
<keyword evidence="13" id="KW-1185">Reference proteome</keyword>
<evidence type="ECO:0000256" key="5">
    <source>
        <dbReference type="ARBA" id="ARBA00023015"/>
    </source>
</evidence>
<evidence type="ECO:0000256" key="3">
    <source>
        <dbReference type="ARBA" id="ARBA00022771"/>
    </source>
</evidence>